<organism evidence="1 2">
    <name type="scientific">Roseateles flavus</name>
    <dbReference type="NCBI Taxonomy" id="3149041"/>
    <lineage>
        <taxon>Bacteria</taxon>
        <taxon>Pseudomonadati</taxon>
        <taxon>Pseudomonadota</taxon>
        <taxon>Betaproteobacteria</taxon>
        <taxon>Burkholderiales</taxon>
        <taxon>Sphaerotilaceae</taxon>
        <taxon>Roseateles</taxon>
    </lineage>
</organism>
<evidence type="ECO:0000313" key="2">
    <source>
        <dbReference type="Proteomes" id="UP001462640"/>
    </source>
</evidence>
<sequence length="218" mass="23733">MRSDLPKLLDRSDQLAAALRQLTYCELLPTTLREALAFGQARHCMELSDAQRLLLRAELDASAMSLVRVQFESTTRALWLSSAATDHQLQRYTSPTPSSELKSAHQGPSVDDMLKAMGDGPASHISAVLRVLKEATWRAMNHYSHASLIAVAQANHQPRDPYQLAGALLNANGMLMIAANVSMMSSRHLSTAVLRAVQEEFANCLPLTSGTAHTQAAT</sequence>
<dbReference type="Pfam" id="PF22491">
    <property type="entry name" value="DUF6988"/>
    <property type="match status" value="1"/>
</dbReference>
<dbReference type="Proteomes" id="UP001462640">
    <property type="component" value="Unassembled WGS sequence"/>
</dbReference>
<evidence type="ECO:0000313" key="1">
    <source>
        <dbReference type="EMBL" id="MEO3715579.1"/>
    </source>
</evidence>
<evidence type="ECO:0008006" key="3">
    <source>
        <dbReference type="Google" id="ProtNLM"/>
    </source>
</evidence>
<dbReference type="RefSeq" id="WP_347613114.1">
    <property type="nucleotide sequence ID" value="NZ_JBDPZC010000016.1"/>
</dbReference>
<dbReference type="InterPro" id="IPR054257">
    <property type="entry name" value="DUF6988"/>
</dbReference>
<keyword evidence="2" id="KW-1185">Reference proteome</keyword>
<reference evidence="1 2" key="1">
    <citation type="submission" date="2024-05" db="EMBL/GenBank/DDBJ databases">
        <title>Roseateles sp. 2.12 16S ribosomal RNA gene Genome sequencing and assembly.</title>
        <authorList>
            <person name="Woo H."/>
        </authorList>
    </citation>
    <scope>NUCLEOTIDE SEQUENCE [LARGE SCALE GENOMIC DNA]</scope>
    <source>
        <strain evidence="1 2">2.12</strain>
    </source>
</reference>
<proteinExistence type="predicted"/>
<accession>A0ABV0GKJ5</accession>
<dbReference type="EMBL" id="JBDPZC010000016">
    <property type="protein sequence ID" value="MEO3715579.1"/>
    <property type="molecule type" value="Genomic_DNA"/>
</dbReference>
<name>A0ABV0GKJ5_9BURK</name>
<gene>
    <name evidence="1" type="ORF">ABDJ40_22630</name>
</gene>
<protein>
    <recommendedName>
        <fullName evidence="3">HDOD domain-containing protein</fullName>
    </recommendedName>
</protein>
<comment type="caution">
    <text evidence="1">The sequence shown here is derived from an EMBL/GenBank/DDBJ whole genome shotgun (WGS) entry which is preliminary data.</text>
</comment>